<dbReference type="InterPro" id="IPR000713">
    <property type="entry name" value="Mur_ligase_N"/>
</dbReference>
<keyword evidence="3 7" id="KW-0133">Cell shape</keyword>
<dbReference type="InterPro" id="IPR005761">
    <property type="entry name" value="UDP-N-AcMur-Glu-dNH2Pim_ligase"/>
</dbReference>
<comment type="caution">
    <text evidence="7">Lacks conserved residue(s) required for the propagation of feature annotation.</text>
</comment>
<keyword evidence="7" id="KW-0460">Magnesium</keyword>
<evidence type="ECO:0000256" key="5">
    <source>
        <dbReference type="ARBA" id="ARBA00023306"/>
    </source>
</evidence>
<dbReference type="Pfam" id="PF02875">
    <property type="entry name" value="Mur_ligase_C"/>
    <property type="match status" value="1"/>
</dbReference>
<feature type="binding site" evidence="7">
    <location>
        <begin position="192"/>
        <end position="193"/>
    </location>
    <ligand>
        <name>UDP-N-acetyl-alpha-D-muramoyl-L-alanyl-D-glutamate</name>
        <dbReference type="ChEBI" id="CHEBI:83900"/>
    </ligand>
</feature>
<dbReference type="GO" id="GO:0000287">
    <property type="term" value="F:magnesium ion binding"/>
    <property type="evidence" value="ECO:0007669"/>
    <property type="project" value="UniProtKB-UniRule"/>
</dbReference>
<evidence type="ECO:0000256" key="2">
    <source>
        <dbReference type="ARBA" id="ARBA00022618"/>
    </source>
</evidence>
<dbReference type="UniPathway" id="UPA00219"/>
<evidence type="ECO:0000313" key="14">
    <source>
        <dbReference type="Proteomes" id="UP000219994"/>
    </source>
</evidence>
<keyword evidence="7" id="KW-0963">Cytoplasm</keyword>
<feature type="binding site" evidence="7">
    <location>
        <position position="219"/>
    </location>
    <ligand>
        <name>UDP-N-acetyl-alpha-D-muramoyl-L-alanyl-D-glutamate</name>
        <dbReference type="ChEBI" id="CHEBI:83900"/>
    </ligand>
</feature>
<gene>
    <name evidence="7" type="primary">murE</name>
    <name evidence="13" type="ORF">B5766_10575</name>
</gene>
<sequence length="570" mass="60265">MIRPEHPPRRTLAELAAHCGGVIRQDDTARPPDSDEPSRLDAVPTVRPDPGIDTADAVTVSGLDLSSHTVRPGELYVALPGHRVHGADFVEQARAAGAVAVLTDGEGATRAAGSGLPCVVVPDPRAILGGVAAWMYGTDLARPQLLAVTGTNGKTSVVHLLDALLRQLGVRSGLSSTATRRVAGEVMASSLTTPEASELHALLARGQELDVGAVAVEVSAQALSRHRVDGLTFDVAGFTNLSHDHLDDYDSMDTYYRAKVELFRRSRRAVILVDTPWGAHLANELALPCTTITTATTATTLADSENAGMTPLGAPIIGITTAGTPTAAVPVVQPAADWNLVLEEEAATHTRIRLTHRDGRTLCTRVPLFGGYMAANAALAIVMVLEAGYSFDALATALARDGGIDAYIPGRTELISGATGPRVYVDYAHTPDAFAQTLAALRVFTPGRVVMLFGADGDRDTTKRADMAAIAARGADVVVVTDFHPRFEDAAAIRRTLMTAARAAVPEREMYEIADPREALRAVIALAGEADTVLYAGPGHEDYHEVAGTKQPYSARDEARIALREAGWLE</sequence>
<dbReference type="EC" id="6.3.2.-" evidence="7"/>
<dbReference type="InterPro" id="IPR036615">
    <property type="entry name" value="Mur_ligase_C_dom_sf"/>
</dbReference>
<dbReference type="InterPro" id="IPR035911">
    <property type="entry name" value="MurE/MurF_N"/>
</dbReference>
<feature type="region of interest" description="Disordered" evidence="9">
    <location>
        <begin position="22"/>
        <end position="52"/>
    </location>
</feature>
<organism evidence="13 14">
    <name type="scientific">Candidatus Lumbricidiphila eiseniae</name>
    <dbReference type="NCBI Taxonomy" id="1969409"/>
    <lineage>
        <taxon>Bacteria</taxon>
        <taxon>Bacillati</taxon>
        <taxon>Actinomycetota</taxon>
        <taxon>Actinomycetes</taxon>
        <taxon>Micrococcales</taxon>
        <taxon>Microbacteriaceae</taxon>
        <taxon>Candidatus Lumbricidiphila</taxon>
    </lineage>
</organism>
<dbReference type="SUPFAM" id="SSF53623">
    <property type="entry name" value="MurD-like peptide ligases, catalytic domain"/>
    <property type="match status" value="1"/>
</dbReference>
<dbReference type="Gene3D" id="3.90.190.20">
    <property type="entry name" value="Mur ligase, C-terminal domain"/>
    <property type="match status" value="1"/>
</dbReference>
<feature type="domain" description="Mur ligase C-terminal" evidence="11">
    <location>
        <begin position="410"/>
        <end position="538"/>
    </location>
</feature>
<dbReference type="Gene3D" id="3.40.1390.10">
    <property type="entry name" value="MurE/MurF, N-terminal domain"/>
    <property type="match status" value="1"/>
</dbReference>
<keyword evidence="6 7" id="KW-0961">Cell wall biogenesis/degradation</keyword>
<dbReference type="GO" id="GO:0051301">
    <property type="term" value="P:cell division"/>
    <property type="evidence" value="ECO:0007669"/>
    <property type="project" value="UniProtKB-KW"/>
</dbReference>
<dbReference type="InterPro" id="IPR004101">
    <property type="entry name" value="Mur_ligase_C"/>
</dbReference>
<dbReference type="PANTHER" id="PTHR23135">
    <property type="entry name" value="MUR LIGASE FAMILY MEMBER"/>
    <property type="match status" value="1"/>
</dbReference>
<evidence type="ECO:0000259" key="11">
    <source>
        <dbReference type="Pfam" id="PF02875"/>
    </source>
</evidence>
<dbReference type="PANTHER" id="PTHR23135:SF4">
    <property type="entry name" value="UDP-N-ACETYLMURAMOYL-L-ALANYL-D-GLUTAMATE--2,6-DIAMINOPIMELATE LIGASE MURE HOMOLOG, CHLOROPLASTIC"/>
    <property type="match status" value="1"/>
</dbReference>
<dbReference type="GO" id="GO:0071555">
    <property type="term" value="P:cell wall organization"/>
    <property type="evidence" value="ECO:0007669"/>
    <property type="project" value="UniProtKB-KW"/>
</dbReference>
<feature type="binding site" evidence="7">
    <location>
        <position position="227"/>
    </location>
    <ligand>
        <name>UDP-N-acetyl-alpha-D-muramoyl-L-alanyl-D-glutamate</name>
        <dbReference type="ChEBI" id="CHEBI:83900"/>
    </ligand>
</feature>
<dbReference type="GO" id="GO:0016881">
    <property type="term" value="F:acid-amino acid ligase activity"/>
    <property type="evidence" value="ECO:0007669"/>
    <property type="project" value="UniProtKB-UniRule"/>
</dbReference>
<feature type="compositionally biased region" description="Basic and acidic residues" evidence="9">
    <location>
        <begin position="24"/>
        <end position="39"/>
    </location>
</feature>
<evidence type="ECO:0000256" key="7">
    <source>
        <dbReference type="HAMAP-Rule" id="MF_00208"/>
    </source>
</evidence>
<feature type="binding site" evidence="7">
    <location>
        <begin position="82"/>
        <end position="84"/>
    </location>
    <ligand>
        <name>UDP-N-acetyl-alpha-D-muramoyl-L-alanyl-D-glutamate</name>
        <dbReference type="ChEBI" id="CHEBI:83900"/>
    </ligand>
</feature>
<dbReference type="NCBIfam" id="TIGR01085">
    <property type="entry name" value="murE"/>
    <property type="match status" value="1"/>
</dbReference>
<keyword evidence="4 7" id="KW-0573">Peptidoglycan synthesis</keyword>
<dbReference type="GO" id="GO:0005524">
    <property type="term" value="F:ATP binding"/>
    <property type="evidence" value="ECO:0007669"/>
    <property type="project" value="UniProtKB-UniRule"/>
</dbReference>
<keyword evidence="7" id="KW-0547">Nucleotide-binding</keyword>
<dbReference type="GO" id="GO:0009252">
    <property type="term" value="P:peptidoglycan biosynthetic process"/>
    <property type="evidence" value="ECO:0007669"/>
    <property type="project" value="UniProtKB-UniRule"/>
</dbReference>
<dbReference type="HAMAP" id="MF_00208">
    <property type="entry name" value="MurE"/>
    <property type="match status" value="1"/>
</dbReference>
<reference evidence="14" key="1">
    <citation type="submission" date="2017-03" db="EMBL/GenBank/DDBJ databases">
        <authorList>
            <person name="Lund M.B."/>
        </authorList>
    </citation>
    <scope>NUCLEOTIDE SEQUENCE [LARGE SCALE GENOMIC DNA]</scope>
</reference>
<evidence type="ECO:0000313" key="13">
    <source>
        <dbReference type="EMBL" id="PDQ34647.1"/>
    </source>
</evidence>
<comment type="caution">
    <text evidence="13">The sequence shown here is derived from an EMBL/GenBank/DDBJ whole genome shotgun (WGS) entry which is preliminary data.</text>
</comment>
<dbReference type="InterPro" id="IPR013221">
    <property type="entry name" value="Mur_ligase_cen"/>
</dbReference>
<evidence type="ECO:0000256" key="8">
    <source>
        <dbReference type="RuleBase" id="RU004135"/>
    </source>
</evidence>
<dbReference type="Pfam" id="PF01225">
    <property type="entry name" value="Mur_ligase"/>
    <property type="match status" value="1"/>
</dbReference>
<comment type="subcellular location">
    <subcellularLocation>
        <location evidence="7 8">Cytoplasm</location>
    </subcellularLocation>
</comment>
<feature type="domain" description="Mur ligase central" evidence="12">
    <location>
        <begin position="148"/>
        <end position="382"/>
    </location>
</feature>
<feature type="domain" description="Mur ligase N-terminal catalytic" evidence="10">
    <location>
        <begin position="60"/>
        <end position="110"/>
    </location>
</feature>
<dbReference type="Proteomes" id="UP000219994">
    <property type="component" value="Unassembled WGS sequence"/>
</dbReference>
<comment type="pathway">
    <text evidence="7 8">Cell wall biogenesis; peptidoglycan biosynthesis.</text>
</comment>
<dbReference type="Gene3D" id="3.40.1190.10">
    <property type="entry name" value="Mur-like, catalytic domain"/>
    <property type="match status" value="1"/>
</dbReference>
<dbReference type="Pfam" id="PF08245">
    <property type="entry name" value="Mur_ligase_M"/>
    <property type="match status" value="1"/>
</dbReference>
<evidence type="ECO:0000259" key="10">
    <source>
        <dbReference type="Pfam" id="PF01225"/>
    </source>
</evidence>
<evidence type="ECO:0000256" key="9">
    <source>
        <dbReference type="SAM" id="MobiDB-lite"/>
    </source>
</evidence>
<dbReference type="GO" id="GO:0008360">
    <property type="term" value="P:regulation of cell shape"/>
    <property type="evidence" value="ECO:0007669"/>
    <property type="project" value="UniProtKB-KW"/>
</dbReference>
<proteinExistence type="inferred from homology"/>
<keyword evidence="5 7" id="KW-0131">Cell cycle</keyword>
<evidence type="ECO:0000256" key="6">
    <source>
        <dbReference type="ARBA" id="ARBA00023316"/>
    </source>
</evidence>
<evidence type="ECO:0000256" key="3">
    <source>
        <dbReference type="ARBA" id="ARBA00022960"/>
    </source>
</evidence>
<keyword evidence="2 7" id="KW-0132">Cell division</keyword>
<dbReference type="GO" id="GO:0005737">
    <property type="term" value="C:cytoplasm"/>
    <property type="evidence" value="ECO:0007669"/>
    <property type="project" value="UniProtKB-SubCell"/>
</dbReference>
<dbReference type="SUPFAM" id="SSF63418">
    <property type="entry name" value="MurE/MurF N-terminal domain"/>
    <property type="match status" value="1"/>
</dbReference>
<feature type="modified residue" description="N6-carboxylysine" evidence="7">
    <location>
        <position position="259"/>
    </location>
</feature>
<evidence type="ECO:0000259" key="12">
    <source>
        <dbReference type="Pfam" id="PF08245"/>
    </source>
</evidence>
<evidence type="ECO:0000256" key="1">
    <source>
        <dbReference type="ARBA" id="ARBA00005898"/>
    </source>
</evidence>
<keyword evidence="7" id="KW-0436">Ligase</keyword>
<name>A0A2A6FPN8_9MICO</name>
<comment type="PTM">
    <text evidence="7">Carboxylation is probably crucial for Mg(2+) binding and, consequently, for the gamma-phosphate positioning of ATP.</text>
</comment>
<dbReference type="SUPFAM" id="SSF53244">
    <property type="entry name" value="MurD-like peptide ligases, peptide-binding domain"/>
    <property type="match status" value="1"/>
</dbReference>
<comment type="similarity">
    <text evidence="1 7">Belongs to the MurCDEF family. MurE subfamily.</text>
</comment>
<dbReference type="InterPro" id="IPR036565">
    <property type="entry name" value="Mur-like_cat_sf"/>
</dbReference>
<feature type="binding site" evidence="7">
    <location>
        <begin position="150"/>
        <end position="156"/>
    </location>
    <ligand>
        <name>ATP</name>
        <dbReference type="ChEBI" id="CHEBI:30616"/>
    </ligand>
</feature>
<protein>
    <recommendedName>
        <fullName evidence="7">UDP-N-acetylmuramyl-tripeptide synthetase</fullName>
        <ecNumber evidence="7">6.3.2.-</ecNumber>
    </recommendedName>
    <alternativeName>
        <fullName evidence="7">UDP-MurNAc-tripeptide synthetase</fullName>
    </alternativeName>
</protein>
<accession>A0A2A6FPN8</accession>
<evidence type="ECO:0000256" key="4">
    <source>
        <dbReference type="ARBA" id="ARBA00022984"/>
    </source>
</evidence>
<comment type="cofactor">
    <cofactor evidence="7">
        <name>Mg(2+)</name>
        <dbReference type="ChEBI" id="CHEBI:18420"/>
    </cofactor>
</comment>
<feature type="binding site" evidence="7">
    <location>
        <position position="65"/>
    </location>
    <ligand>
        <name>UDP-N-acetyl-alpha-D-muramoyl-L-alanyl-D-glutamate</name>
        <dbReference type="ChEBI" id="CHEBI:83900"/>
    </ligand>
</feature>
<feature type="binding site" evidence="7">
    <location>
        <position position="67"/>
    </location>
    <ligand>
        <name>UDP-N-acetyl-alpha-D-muramoyl-L-alanyl-D-glutamate</name>
        <dbReference type="ChEBI" id="CHEBI:83900"/>
    </ligand>
</feature>
<dbReference type="AlphaFoldDB" id="A0A2A6FPN8"/>
<keyword evidence="7" id="KW-0067">ATP-binding</keyword>
<dbReference type="EMBL" id="NAEP01000050">
    <property type="protein sequence ID" value="PDQ34647.1"/>
    <property type="molecule type" value="Genomic_DNA"/>
</dbReference>
<comment type="function">
    <text evidence="7">Catalyzes the addition of an amino acid to the nucleotide precursor UDP-N-acetylmuramoyl-L-alanyl-D-glutamate (UMAG) in the biosynthesis of bacterial cell-wall peptidoglycan.</text>
</comment>